<gene>
    <name evidence="5" type="primary">glgD</name>
    <name evidence="5" type="ORF">psyc5s11_18500</name>
</gene>
<dbReference type="InterPro" id="IPR011831">
    <property type="entry name" value="ADP-Glc_PPase"/>
</dbReference>
<dbReference type="InterPro" id="IPR011004">
    <property type="entry name" value="Trimer_LpxA-like_sf"/>
</dbReference>
<dbReference type="EMBL" id="AP024849">
    <property type="protein sequence ID" value="BCZ45783.1"/>
    <property type="molecule type" value="Genomic_DNA"/>
</dbReference>
<keyword evidence="6" id="KW-1185">Reference proteome</keyword>
<evidence type="ECO:0000313" key="5">
    <source>
        <dbReference type="EMBL" id="BCZ45783.1"/>
    </source>
</evidence>
<evidence type="ECO:0000256" key="2">
    <source>
        <dbReference type="ARBA" id="ARBA00023056"/>
    </source>
</evidence>
<dbReference type="Pfam" id="PF24894">
    <property type="entry name" value="Hexapep_GlmU"/>
    <property type="match status" value="1"/>
</dbReference>
<dbReference type="RefSeq" id="WP_224037339.1">
    <property type="nucleotide sequence ID" value="NZ_AP024849.1"/>
</dbReference>
<evidence type="ECO:0000259" key="3">
    <source>
        <dbReference type="Pfam" id="PF00483"/>
    </source>
</evidence>
<dbReference type="PANTHER" id="PTHR43523">
    <property type="entry name" value="GLUCOSE-1-PHOSPHATE ADENYLYLTRANSFERASE-RELATED"/>
    <property type="match status" value="1"/>
</dbReference>
<dbReference type="PANTHER" id="PTHR43523:SF6">
    <property type="entry name" value="GLYCOGEN BIOSYNTHESIS PROTEIN GLGD"/>
    <property type="match status" value="1"/>
</dbReference>
<keyword evidence="5" id="KW-0548">Nucleotidyltransferase</keyword>
<proteinExistence type="inferred from homology"/>
<dbReference type="CDD" id="cd04651">
    <property type="entry name" value="LbH_G1P_AT_C"/>
    <property type="match status" value="1"/>
</dbReference>
<dbReference type="Proteomes" id="UP000824633">
    <property type="component" value="Chromosome"/>
</dbReference>
<dbReference type="GO" id="GO:0016779">
    <property type="term" value="F:nucleotidyltransferase activity"/>
    <property type="evidence" value="ECO:0007669"/>
    <property type="project" value="UniProtKB-KW"/>
</dbReference>
<protein>
    <submittedName>
        <fullName evidence="5">Glucose-1-phosphate adenylyltransferase subunit GlgD</fullName>
    </submittedName>
</protein>
<dbReference type="Pfam" id="PF00483">
    <property type="entry name" value="NTP_transferase"/>
    <property type="match status" value="1"/>
</dbReference>
<feature type="domain" description="Nucleotidyl transferase" evidence="3">
    <location>
        <begin position="26"/>
        <end position="157"/>
    </location>
</feature>
<accession>A0ABM7TA01</accession>
<dbReference type="InterPro" id="IPR029044">
    <property type="entry name" value="Nucleotide-diphossugar_trans"/>
</dbReference>
<evidence type="ECO:0000313" key="6">
    <source>
        <dbReference type="Proteomes" id="UP000824633"/>
    </source>
</evidence>
<comment type="similarity">
    <text evidence="1">Belongs to the bacterial/plant glucose-1-phosphate adenylyltransferase family.</text>
</comment>
<dbReference type="NCBIfam" id="TIGR02092">
    <property type="entry name" value="glgD"/>
    <property type="match status" value="1"/>
</dbReference>
<keyword evidence="5" id="KW-0808">Transferase</keyword>
<dbReference type="InterPro" id="IPR011832">
    <property type="entry name" value="GlgDAde_trans"/>
</dbReference>
<dbReference type="SUPFAM" id="SSF53448">
    <property type="entry name" value="Nucleotide-diphospho-sugar transferases"/>
    <property type="match status" value="1"/>
</dbReference>
<keyword evidence="2" id="KW-0320">Glycogen biosynthesis</keyword>
<reference evidence="6" key="1">
    <citation type="submission" date="2021-07" db="EMBL/GenBank/DDBJ databases">
        <title>Complete genome sequencing of a Clostridium isolate.</title>
        <authorList>
            <person name="Ueki A."/>
            <person name="Tonouchi A."/>
        </authorList>
    </citation>
    <scope>NUCLEOTIDE SEQUENCE [LARGE SCALE GENOMIC DNA]</scope>
    <source>
        <strain evidence="6">C5S11</strain>
    </source>
</reference>
<evidence type="ECO:0000259" key="4">
    <source>
        <dbReference type="Pfam" id="PF24894"/>
    </source>
</evidence>
<organism evidence="5 6">
    <name type="scientific">Clostridium gelidum</name>
    <dbReference type="NCBI Taxonomy" id="704125"/>
    <lineage>
        <taxon>Bacteria</taxon>
        <taxon>Bacillati</taxon>
        <taxon>Bacillota</taxon>
        <taxon>Clostridia</taxon>
        <taxon>Eubacteriales</taxon>
        <taxon>Clostridiaceae</taxon>
        <taxon>Clostridium</taxon>
    </lineage>
</organism>
<dbReference type="Gene3D" id="2.160.10.10">
    <property type="entry name" value="Hexapeptide repeat proteins"/>
    <property type="match status" value="1"/>
</dbReference>
<dbReference type="Gene3D" id="3.90.550.10">
    <property type="entry name" value="Spore Coat Polysaccharide Biosynthesis Protein SpsA, Chain A"/>
    <property type="match status" value="1"/>
</dbReference>
<dbReference type="InterPro" id="IPR056818">
    <property type="entry name" value="GlmU/GlgC-like_hexapep"/>
</dbReference>
<dbReference type="InterPro" id="IPR005835">
    <property type="entry name" value="NTP_transferase_dom"/>
</dbReference>
<sequence length="381" mass="43505">MNTNRVSGIIDNLNCHGELNDLIAHRPLAMLPFDCKYRLLDFQLSNVINANIQALFLLMNEDDMQSVFDHINGGKEWGLDSLRNKFIMHFNKKNQEGESEQGFVSHVVDYLRKSSSEITVIMGSKMLCNIDLKPIIKIHKQNNRSMTVVYKRVTSENISCDNLLINLESDGNISLRNSCEEELEPTEKYNVCMDIFIVRTEWIIEVLENYDKKVESIIKILREKINNVSCMNYEYTGYLSNIYDIPSYYRANMDMLKPSKFNSLLYSNQKIYTKLANEVPTYYAQNSVVNNSHFASGSIVDGTVVDSLISRRCKISESAVIEQSIIMASANIKKNAYIKNAILDKNVIVDEGVRIIGADTNPIIIKKDSHVTNDIVNRKNV</sequence>
<dbReference type="SUPFAM" id="SSF51161">
    <property type="entry name" value="Trimeric LpxA-like enzymes"/>
    <property type="match status" value="1"/>
</dbReference>
<name>A0ABM7TA01_9CLOT</name>
<feature type="domain" description="Glucose-1-phosphate adenylyltransferase/Bifunctional protein GlmU-like C-terminal hexapeptide" evidence="4">
    <location>
        <begin position="285"/>
        <end position="360"/>
    </location>
</feature>
<evidence type="ECO:0000256" key="1">
    <source>
        <dbReference type="ARBA" id="ARBA00010443"/>
    </source>
</evidence>